<gene>
    <name evidence="1" type="ORF">FPPS064S07_00605</name>
</gene>
<reference evidence="1 2" key="1">
    <citation type="submission" date="2019-07" db="EMBL/GenBank/DDBJ databases">
        <authorList>
            <person name="Hibberd C M."/>
            <person name="Gehrig L. J."/>
            <person name="Chang H.-W."/>
            <person name="Venkatesh S."/>
        </authorList>
    </citation>
    <scope>NUCLEOTIDE SEQUENCE [LARGE SCALE GENOMIC DNA]</scope>
    <source>
        <strain evidence="1">Faecalibacterium_prausnitzii_JG_BgPS064</strain>
    </source>
</reference>
<dbReference type="RefSeq" id="WP_158398868.1">
    <property type="nucleotide sequence ID" value="NZ_CABHMY010000100.1"/>
</dbReference>
<protein>
    <submittedName>
        <fullName evidence="1">Uncharacterized protein</fullName>
    </submittedName>
</protein>
<dbReference type="EMBL" id="CABHMY010000100">
    <property type="protein sequence ID" value="VUX09404.1"/>
    <property type="molecule type" value="Genomic_DNA"/>
</dbReference>
<name>A0A564TQ68_9FIRM</name>
<evidence type="ECO:0000313" key="1">
    <source>
        <dbReference type="EMBL" id="VUX09404.1"/>
    </source>
</evidence>
<proteinExistence type="predicted"/>
<dbReference type="Proteomes" id="UP000406184">
    <property type="component" value="Unassembled WGS sequence"/>
</dbReference>
<evidence type="ECO:0000313" key="2">
    <source>
        <dbReference type="Proteomes" id="UP000406184"/>
    </source>
</evidence>
<sequence length="146" mass="15284">MMMPANFSAVNAEVVYGGAVADYLPSAWTAESVKRFNSNIITLVSNSFTSALLKATLGTMFSGDWGDGHKLFGDEGSLSALYKVGRVATGESQNFGNKIMTTLGLASVVYTLGMKDAAVFTAKKVTNSNGQVWGDLPNNGGSGWVG</sequence>
<keyword evidence="2" id="KW-1185">Reference proteome</keyword>
<accession>A0A564TQ68</accession>
<organism evidence="1 2">
    <name type="scientific">Faecalibacterium prausnitzii</name>
    <dbReference type="NCBI Taxonomy" id="853"/>
    <lineage>
        <taxon>Bacteria</taxon>
        <taxon>Bacillati</taxon>
        <taxon>Bacillota</taxon>
        <taxon>Clostridia</taxon>
        <taxon>Eubacteriales</taxon>
        <taxon>Oscillospiraceae</taxon>
        <taxon>Faecalibacterium</taxon>
    </lineage>
</organism>
<dbReference type="AlphaFoldDB" id="A0A564TQ68"/>